<accession>A0ABW5PU72</accession>
<name>A0ABW5PU72_9BACI</name>
<proteinExistence type="inferred from homology"/>
<dbReference type="RefSeq" id="WP_141190041.1">
    <property type="nucleotide sequence ID" value="NZ_JBHUMR010000014.1"/>
</dbReference>
<evidence type="ECO:0000313" key="3">
    <source>
        <dbReference type="EMBL" id="MFD2618179.1"/>
    </source>
</evidence>
<dbReference type="EMBL" id="JBHUMR010000014">
    <property type="protein sequence ID" value="MFD2618179.1"/>
    <property type="molecule type" value="Genomic_DNA"/>
</dbReference>
<dbReference type="InterPro" id="IPR008310">
    <property type="entry name" value="UPF0735_ACT_dom-cont"/>
</dbReference>
<gene>
    <name evidence="3" type="ORF">ACFSTF_12755</name>
</gene>
<evidence type="ECO:0000313" key="4">
    <source>
        <dbReference type="Proteomes" id="UP001597458"/>
    </source>
</evidence>
<keyword evidence="4" id="KW-1185">Reference proteome</keyword>
<reference evidence="4" key="1">
    <citation type="journal article" date="2019" name="Int. J. Syst. Evol. Microbiol.">
        <title>The Global Catalogue of Microorganisms (GCM) 10K type strain sequencing project: providing services to taxonomists for standard genome sequencing and annotation.</title>
        <authorList>
            <consortium name="The Broad Institute Genomics Platform"/>
            <consortium name="The Broad Institute Genome Sequencing Center for Infectious Disease"/>
            <person name="Wu L."/>
            <person name="Ma J."/>
        </authorList>
    </citation>
    <scope>NUCLEOTIDE SEQUENCE [LARGE SCALE GENOMIC DNA]</scope>
    <source>
        <strain evidence="4">TISTR 2241</strain>
    </source>
</reference>
<dbReference type="Gene3D" id="3.30.70.260">
    <property type="match status" value="1"/>
</dbReference>
<dbReference type="PIRSF" id="PIRSF025624">
    <property type="entry name" value="ACT_PheB"/>
    <property type="match status" value="1"/>
</dbReference>
<evidence type="ECO:0000259" key="2">
    <source>
        <dbReference type="PROSITE" id="PS51671"/>
    </source>
</evidence>
<dbReference type="Proteomes" id="UP001597458">
    <property type="component" value="Unassembled WGS sequence"/>
</dbReference>
<dbReference type="HAMAP" id="MF_00707">
    <property type="entry name" value="UPF0735"/>
    <property type="match status" value="1"/>
</dbReference>
<dbReference type="NCBIfam" id="NF003361">
    <property type="entry name" value="PRK04435.1"/>
    <property type="match status" value="1"/>
</dbReference>
<dbReference type="InterPro" id="IPR045865">
    <property type="entry name" value="ACT-like_dom_sf"/>
</dbReference>
<dbReference type="PROSITE" id="PS51671">
    <property type="entry name" value="ACT"/>
    <property type="match status" value="1"/>
</dbReference>
<dbReference type="Pfam" id="PF01842">
    <property type="entry name" value="ACT"/>
    <property type="match status" value="1"/>
</dbReference>
<dbReference type="InterPro" id="IPR002912">
    <property type="entry name" value="ACT_dom"/>
</dbReference>
<feature type="domain" description="ACT" evidence="2">
    <location>
        <begin position="71"/>
        <end position="146"/>
    </location>
</feature>
<organism evidence="3 4">
    <name type="scientific">Terrilactibacillus laevilacticus</name>
    <dbReference type="NCBI Taxonomy" id="1380157"/>
    <lineage>
        <taxon>Bacteria</taxon>
        <taxon>Bacillati</taxon>
        <taxon>Bacillota</taxon>
        <taxon>Bacilli</taxon>
        <taxon>Bacillales</taxon>
        <taxon>Bacillaceae</taxon>
        <taxon>Terrilactibacillus</taxon>
    </lineage>
</organism>
<comment type="similarity">
    <text evidence="1">Belongs to the UPF0735 family.</text>
</comment>
<dbReference type="SUPFAM" id="SSF55021">
    <property type="entry name" value="ACT-like"/>
    <property type="match status" value="1"/>
</dbReference>
<sequence length="151" mass="17196">MKEKQQFYLVREDVLSESMQKVLQVKHLIERKKVENVTEAVKMVGLSRSAYYKYRDGIFPFHQIMKENIVTLLIHLEDQKGSLTQLLEIVAKAGCNILTIHQTIPLQGSANVTLSLDTSAVVWNFNQFIDELKNLDSVDQVDIIGTGGYNK</sequence>
<evidence type="ECO:0000256" key="1">
    <source>
        <dbReference type="HAMAP-Rule" id="MF_00707"/>
    </source>
</evidence>
<protein>
    <recommendedName>
        <fullName evidence="1">UPF0735 ACT domain-containing protein ACFSTF_12755</fullName>
    </recommendedName>
</protein>
<comment type="caution">
    <text evidence="3">The sequence shown here is derived from an EMBL/GenBank/DDBJ whole genome shotgun (WGS) entry which is preliminary data.</text>
</comment>
<dbReference type="CDD" id="cd04888">
    <property type="entry name" value="ACT_PheB-BS"/>
    <property type="match status" value="1"/>
</dbReference>